<dbReference type="PIRSF" id="PIRSF000208">
    <property type="entry name" value="P450R"/>
    <property type="match status" value="1"/>
</dbReference>
<dbReference type="InterPro" id="IPR001709">
    <property type="entry name" value="Flavoprot_Pyr_Nucl_cyt_Rdtase"/>
</dbReference>
<dbReference type="Gene3D" id="3.40.50.360">
    <property type="match status" value="1"/>
</dbReference>
<organism evidence="24 25">
    <name type="scientific">Lachancea dasiensis</name>
    <dbReference type="NCBI Taxonomy" id="1072105"/>
    <lineage>
        <taxon>Eukaryota</taxon>
        <taxon>Fungi</taxon>
        <taxon>Dikarya</taxon>
        <taxon>Ascomycota</taxon>
        <taxon>Saccharomycotina</taxon>
        <taxon>Saccharomycetes</taxon>
        <taxon>Saccharomycetales</taxon>
        <taxon>Saccharomycetaceae</taxon>
        <taxon>Lachancea</taxon>
    </lineage>
</organism>
<comment type="catalytic activity">
    <reaction evidence="19 20 21">
        <text>2 oxidized [cytochrome P450] + NADPH = 2 reduced [cytochrome P450] + NADP(+) + H(+)</text>
        <dbReference type="Rhea" id="RHEA:24040"/>
        <dbReference type="Rhea" id="RHEA-COMP:14627"/>
        <dbReference type="Rhea" id="RHEA-COMP:14628"/>
        <dbReference type="ChEBI" id="CHEBI:15378"/>
        <dbReference type="ChEBI" id="CHEBI:55376"/>
        <dbReference type="ChEBI" id="CHEBI:57783"/>
        <dbReference type="ChEBI" id="CHEBI:58349"/>
        <dbReference type="ChEBI" id="CHEBI:60344"/>
        <dbReference type="EC" id="1.6.2.4"/>
    </reaction>
</comment>
<sequence length="691" mass="76426">MPLGLDTLDFTVLCGLALAVAAYVAKDKLKRALVSGESLAVQSDSRDIVQALHDNGKNYLVLYGSQTGTAEDYAKKFAKELAAKFSLKVMCADVESYDVEGLNKLPSDVVVSIFLSTYGEGDFPDGAVPFEDYLAGLNEGDLENLRYTLFGLGNSTYEFFNGASKKVHKYLSEAGATLLGKYGEADDGAGTTDEDYLAWKDPLMDLLKSELGLDEHEQKFEPNFGYSELGDSSENANTVSLGEPTTQYLPGNQLTFSPDGKQTGPFDSTHPYVAPIVATKELFNSGDRNCIHADFDVSGSNLKYSTGDHLAVWPSNSNEKVSRFLDCFGLDPDMVFTLKPLDSTIKLPFPTPVTVGAAVRHYLEITGPISRQLFSSIMQFAPNEELKERLKELSRDKDDFAKEITIKYFNLVDALLYLSNGAKWDSVPWNFLVESIPHMQPRYYSISSSSLSEKQTISITAIVEQMANPVSDKAEPVTGVATNLLRHIQLSQNKQDVGSSTLPVHYDLSGPRGLFRTYRLPVHVRRSSFRLPSNPATPIIMIGPGTGVAPFRGFVRDRVKFSEQQPSVSLGKHLLFYGSRDENDFLYQEEWPEYSKKLGGVFEMIVAHSRLPGKPKKYVQDRLIENEKEVFDLIAIKGAFIYVCGDAKGMAQGVHSALVTIISRGKNVKESDAAEMLKLFKSSGKYQEDVW</sequence>
<keyword evidence="5" id="KW-0812">Transmembrane</keyword>
<keyword evidence="8 20" id="KW-0274">FAD</keyword>
<evidence type="ECO:0000256" key="5">
    <source>
        <dbReference type="ARBA" id="ARBA00022692"/>
    </source>
</evidence>
<keyword evidence="13 20" id="KW-0756">Sterol biosynthesis</keyword>
<dbReference type="AlphaFoldDB" id="A0A1G4JDG9"/>
<feature type="binding site" evidence="20">
    <location>
        <begin position="609"/>
        <end position="610"/>
    </location>
    <ligand>
        <name>NADP(+)</name>
        <dbReference type="ChEBI" id="CHEBI:58349"/>
    </ligand>
</feature>
<keyword evidence="2 20" id="KW-0444">Lipid biosynthesis</keyword>
<reference evidence="25" key="1">
    <citation type="submission" date="2016-03" db="EMBL/GenBank/DDBJ databases">
        <authorList>
            <person name="Devillers H."/>
        </authorList>
    </citation>
    <scope>NUCLEOTIDE SEQUENCE [LARGE SCALE GENOMIC DNA]</scope>
</reference>
<comment type="subcellular location">
    <subcellularLocation>
        <location evidence="20">Endoplasmic reticulum membrane</location>
        <topology evidence="20">Single-pass membrane protein</topology>
        <orientation evidence="20">Cytoplasmic side</orientation>
    </subcellularLocation>
    <subcellularLocation>
        <location evidence="20">Mitochondrion outer membrane</location>
        <topology evidence="20">Single-pass membrane protein</topology>
        <orientation evidence="20">Cytoplasmic side</orientation>
    </subcellularLocation>
    <subcellularLocation>
        <location evidence="20">Cell membrane</location>
        <topology evidence="20">Single-pass membrane protein</topology>
        <orientation evidence="20">Cytoplasmic side</orientation>
    </subcellularLocation>
</comment>
<dbReference type="SUPFAM" id="SSF63380">
    <property type="entry name" value="Riboflavin synthase domain-like"/>
    <property type="match status" value="1"/>
</dbReference>
<dbReference type="PANTHER" id="PTHR19384">
    <property type="entry name" value="NITRIC OXIDE SYNTHASE-RELATED"/>
    <property type="match status" value="1"/>
</dbReference>
<dbReference type="Pfam" id="PF00175">
    <property type="entry name" value="NAD_binding_1"/>
    <property type="match status" value="1"/>
</dbReference>
<keyword evidence="4 20" id="KW-0288">FMN</keyword>
<comment type="cofactor">
    <cofactor evidence="20">
        <name>FMN</name>
        <dbReference type="ChEBI" id="CHEBI:58210"/>
    </cofactor>
    <text evidence="20">Binds 1 FMN per monomer.</text>
</comment>
<gene>
    <name evidence="20" type="primary">NCP1</name>
    <name evidence="24" type="ORF">LADA_0E07382G</name>
</gene>
<feature type="domain" description="FAD-binding FR-type" evidence="23">
    <location>
        <begin position="269"/>
        <end position="518"/>
    </location>
</feature>
<evidence type="ECO:0000256" key="14">
    <source>
        <dbReference type="ARBA" id="ARBA00023098"/>
    </source>
</evidence>
<evidence type="ECO:0000256" key="9">
    <source>
        <dbReference type="ARBA" id="ARBA00022857"/>
    </source>
</evidence>
<keyword evidence="7 20" id="KW-0256">Endoplasmic reticulum</keyword>
<feature type="binding site" evidence="20">
    <location>
        <begin position="65"/>
        <end position="70"/>
    </location>
    <ligand>
        <name>FMN</name>
        <dbReference type="ChEBI" id="CHEBI:58210"/>
    </ligand>
</feature>
<dbReference type="EMBL" id="LT598455">
    <property type="protein sequence ID" value="SCU87972.1"/>
    <property type="molecule type" value="Genomic_DNA"/>
</dbReference>
<dbReference type="Gene3D" id="2.40.30.10">
    <property type="entry name" value="Translation factors"/>
    <property type="match status" value="2"/>
</dbReference>
<dbReference type="GO" id="GO:0050661">
    <property type="term" value="F:NADP binding"/>
    <property type="evidence" value="ECO:0007669"/>
    <property type="project" value="UniProtKB-UniRule"/>
</dbReference>
<dbReference type="Pfam" id="PF00667">
    <property type="entry name" value="FAD_binding_1"/>
    <property type="match status" value="1"/>
</dbReference>
<dbReference type="SUPFAM" id="SSF52218">
    <property type="entry name" value="Flavoproteins"/>
    <property type="match status" value="1"/>
</dbReference>
<evidence type="ECO:0000313" key="25">
    <source>
        <dbReference type="Proteomes" id="UP000190274"/>
    </source>
</evidence>
<dbReference type="SUPFAM" id="SSF52343">
    <property type="entry name" value="Ferredoxin reductase-like, C-terminal NADP-linked domain"/>
    <property type="match status" value="1"/>
</dbReference>
<dbReference type="InterPro" id="IPR023173">
    <property type="entry name" value="NADPH_Cyt_P450_Rdtase_alpha"/>
</dbReference>
<evidence type="ECO:0000256" key="3">
    <source>
        <dbReference type="ARBA" id="ARBA00022630"/>
    </source>
</evidence>
<evidence type="ECO:0000256" key="10">
    <source>
        <dbReference type="ARBA" id="ARBA00022955"/>
    </source>
</evidence>
<evidence type="ECO:0000256" key="18">
    <source>
        <dbReference type="ARBA" id="ARBA00023221"/>
    </source>
</evidence>
<dbReference type="InterPro" id="IPR017927">
    <property type="entry name" value="FAD-bd_FR_type"/>
</dbReference>
<dbReference type="PROSITE" id="PS51384">
    <property type="entry name" value="FAD_FR"/>
    <property type="match status" value="1"/>
</dbReference>
<dbReference type="InterPro" id="IPR023208">
    <property type="entry name" value="P450R"/>
</dbReference>
<comment type="cofactor">
    <cofactor evidence="20">
        <name>FAD</name>
        <dbReference type="ChEBI" id="CHEBI:57692"/>
    </cofactor>
    <text evidence="20">Binds 1 FAD per monomer.</text>
</comment>
<dbReference type="FunFam" id="3.40.50.360:FF:000036">
    <property type="entry name" value="NADPH--cytochrome P450 reductase"/>
    <property type="match status" value="1"/>
</dbReference>
<keyword evidence="15 20" id="KW-0496">Mitochondrion</keyword>
<dbReference type="InterPro" id="IPR008254">
    <property type="entry name" value="Flavodoxin/NO_synth"/>
</dbReference>
<feature type="binding site" evidence="20">
    <location>
        <position position="187"/>
    </location>
    <ligand>
        <name>FMN</name>
        <dbReference type="ChEBI" id="CHEBI:58210"/>
    </ligand>
</feature>
<dbReference type="GO" id="GO:0005741">
    <property type="term" value="C:mitochondrial outer membrane"/>
    <property type="evidence" value="ECO:0007669"/>
    <property type="project" value="UniProtKB-SubCell"/>
</dbReference>
<dbReference type="GO" id="GO:0005829">
    <property type="term" value="C:cytosol"/>
    <property type="evidence" value="ECO:0007669"/>
    <property type="project" value="TreeGrafter"/>
</dbReference>
<dbReference type="InterPro" id="IPR029039">
    <property type="entry name" value="Flavoprotein-like_sf"/>
</dbReference>
<dbReference type="PRINTS" id="PR00369">
    <property type="entry name" value="FLAVODOXIN"/>
</dbReference>
<dbReference type="Proteomes" id="UP000190274">
    <property type="component" value="Chromosome E"/>
</dbReference>
<keyword evidence="11" id="KW-1133">Transmembrane helix</keyword>
<evidence type="ECO:0000256" key="16">
    <source>
        <dbReference type="ARBA" id="ARBA00023136"/>
    </source>
</evidence>
<dbReference type="STRING" id="1266660.A0A1G4JDG9"/>
<dbReference type="GO" id="GO:0003958">
    <property type="term" value="F:NADPH-hemoprotein reductase activity"/>
    <property type="evidence" value="ECO:0007669"/>
    <property type="project" value="UniProtKB-UniRule"/>
</dbReference>
<evidence type="ECO:0000256" key="17">
    <source>
        <dbReference type="ARBA" id="ARBA00023166"/>
    </source>
</evidence>
<evidence type="ECO:0000256" key="19">
    <source>
        <dbReference type="ARBA" id="ARBA00049342"/>
    </source>
</evidence>
<comment type="function">
    <text evidence="20">This enzyme is required for electron transfer from NADP to cytochrome P450 in microsomes. It can also provide electron transfer to heme oxygenase and cytochrome B5. Involved in ergosterol biosynthesis.</text>
</comment>
<keyword evidence="25" id="KW-1185">Reference proteome</keyword>
<dbReference type="InterPro" id="IPR001433">
    <property type="entry name" value="OxRdtase_FAD/NAD-bd"/>
</dbReference>
<dbReference type="GO" id="GO:0010181">
    <property type="term" value="F:FMN binding"/>
    <property type="evidence" value="ECO:0007669"/>
    <property type="project" value="UniProtKB-UniRule"/>
</dbReference>
<dbReference type="FunFam" id="2.40.30.10:FF:000100">
    <property type="entry name" value="NADPH--cytochrome P450 reductase"/>
    <property type="match status" value="1"/>
</dbReference>
<evidence type="ECO:0000256" key="4">
    <source>
        <dbReference type="ARBA" id="ARBA00022643"/>
    </source>
</evidence>
<evidence type="ECO:0000259" key="22">
    <source>
        <dbReference type="PROSITE" id="PS50902"/>
    </source>
</evidence>
<dbReference type="GO" id="GO:0005886">
    <property type="term" value="C:plasma membrane"/>
    <property type="evidence" value="ECO:0007669"/>
    <property type="project" value="UniProtKB-SubCell"/>
</dbReference>
<evidence type="ECO:0000256" key="15">
    <source>
        <dbReference type="ARBA" id="ARBA00023128"/>
    </source>
</evidence>
<keyword evidence="14 20" id="KW-0443">Lipid metabolism</keyword>
<evidence type="ECO:0000256" key="12">
    <source>
        <dbReference type="ARBA" id="ARBA00023002"/>
    </source>
</evidence>
<evidence type="ECO:0000256" key="2">
    <source>
        <dbReference type="ARBA" id="ARBA00022516"/>
    </source>
</evidence>
<keyword evidence="17 20" id="KW-1207">Sterol metabolism</keyword>
<comment type="caution">
    <text evidence="20">Lacks conserved residue(s) required for the propagation of feature annotation.</text>
</comment>
<feature type="binding site" evidence="20">
    <location>
        <position position="691"/>
    </location>
    <ligand>
        <name>FAD</name>
        <dbReference type="ChEBI" id="CHEBI:57692"/>
    </ligand>
</feature>
<evidence type="ECO:0000256" key="20">
    <source>
        <dbReference type="HAMAP-Rule" id="MF_03212"/>
    </source>
</evidence>
<dbReference type="PANTHER" id="PTHR19384:SF17">
    <property type="entry name" value="NADPH--CYTOCHROME P450 REDUCTASE"/>
    <property type="match status" value="1"/>
</dbReference>
<keyword evidence="12 20" id="KW-0560">Oxidoreductase</keyword>
<dbReference type="GO" id="GO:0050660">
    <property type="term" value="F:flavin adenine dinucleotide binding"/>
    <property type="evidence" value="ECO:0007669"/>
    <property type="project" value="UniProtKB-UniRule"/>
</dbReference>
<keyword evidence="6 20" id="KW-1000">Mitochondrion outer membrane</keyword>
<dbReference type="EC" id="1.6.2.4" evidence="20 21"/>
<feature type="binding site" evidence="20">
    <location>
        <begin position="460"/>
        <end position="462"/>
    </location>
    <ligand>
        <name>FAD</name>
        <dbReference type="ChEBI" id="CHEBI:57692"/>
    </ligand>
</feature>
<keyword evidence="9 20" id="KW-0521">NADP</keyword>
<evidence type="ECO:0000256" key="13">
    <source>
        <dbReference type="ARBA" id="ARBA00023011"/>
    </source>
</evidence>
<feature type="binding site" evidence="20">
    <location>
        <position position="546"/>
    </location>
    <ligand>
        <name>NADP(+)</name>
        <dbReference type="ChEBI" id="CHEBI:58349"/>
    </ligand>
</feature>
<feature type="binding site" evidence="20">
    <location>
        <begin position="442"/>
        <end position="445"/>
    </location>
    <ligand>
        <name>FAD</name>
        <dbReference type="ChEBI" id="CHEBI:57692"/>
    </ligand>
</feature>
<dbReference type="GO" id="GO:0006696">
    <property type="term" value="P:ergosterol biosynthetic process"/>
    <property type="evidence" value="ECO:0007669"/>
    <property type="project" value="UniProtKB-UniRule"/>
</dbReference>
<keyword evidence="1 20" id="KW-1003">Cell membrane</keyword>
<evidence type="ECO:0000256" key="7">
    <source>
        <dbReference type="ARBA" id="ARBA00022824"/>
    </source>
</evidence>
<dbReference type="PROSITE" id="PS50902">
    <property type="entry name" value="FLAVODOXIN_LIKE"/>
    <property type="match status" value="1"/>
</dbReference>
<feature type="binding site" evidence="20">
    <location>
        <begin position="116"/>
        <end position="119"/>
    </location>
    <ligand>
        <name>FMN</name>
        <dbReference type="ChEBI" id="CHEBI:58210"/>
    </ligand>
</feature>
<evidence type="ECO:0000256" key="6">
    <source>
        <dbReference type="ARBA" id="ARBA00022787"/>
    </source>
</evidence>
<feature type="binding site" evidence="20">
    <location>
        <begin position="152"/>
        <end position="161"/>
    </location>
    <ligand>
        <name>FMN</name>
        <dbReference type="ChEBI" id="CHEBI:58210"/>
    </ligand>
</feature>
<comment type="similarity">
    <text evidence="20 21">In the C-terminal section; belongs to the flavoprotein pyridine nucleotide cytochrome reductase family.</text>
</comment>
<proteinExistence type="inferred from homology"/>
<protein>
    <recommendedName>
        <fullName evidence="20 21">NADPH--cytochrome P450 reductase</fullName>
        <shortName evidence="20">CPR</shortName>
        <shortName evidence="20">P450R</shortName>
        <ecNumber evidence="20 21">1.6.2.4</ecNumber>
    </recommendedName>
</protein>
<evidence type="ECO:0000256" key="1">
    <source>
        <dbReference type="ARBA" id="ARBA00022475"/>
    </source>
</evidence>
<dbReference type="FunFam" id="1.20.990.10:FF:000009">
    <property type="entry name" value="NADPH--cytochrome P450 reductase"/>
    <property type="match status" value="1"/>
</dbReference>
<dbReference type="Gene3D" id="3.40.50.80">
    <property type="entry name" value="Nucleotide-binding domain of ferredoxin-NADP reductase (FNR) module"/>
    <property type="match status" value="1"/>
</dbReference>
<keyword evidence="3 20" id="KW-0285">Flavoprotein</keyword>
<feature type="domain" description="Flavodoxin-like" evidence="22">
    <location>
        <begin position="59"/>
        <end position="204"/>
    </location>
</feature>
<dbReference type="InterPro" id="IPR001094">
    <property type="entry name" value="Flavdoxin-like"/>
</dbReference>
<evidence type="ECO:0000259" key="23">
    <source>
        <dbReference type="PROSITE" id="PS51384"/>
    </source>
</evidence>
<dbReference type="OrthoDB" id="1856718at2759"/>
<name>A0A1G4JDG9_9SACH</name>
<dbReference type="InterPro" id="IPR017938">
    <property type="entry name" value="Riboflavin_synthase-like_b-brl"/>
</dbReference>
<dbReference type="FunFam" id="3.40.50.80:FF:000001">
    <property type="entry name" value="NADPH--cytochrome P450 reductase 1"/>
    <property type="match status" value="1"/>
</dbReference>
<accession>A0A1G4JDG9</accession>
<evidence type="ECO:0000313" key="24">
    <source>
        <dbReference type="EMBL" id="SCU87972.1"/>
    </source>
</evidence>
<dbReference type="GO" id="GO:0005789">
    <property type="term" value="C:endoplasmic reticulum membrane"/>
    <property type="evidence" value="ECO:0007669"/>
    <property type="project" value="UniProtKB-SubCell"/>
</dbReference>
<dbReference type="PRINTS" id="PR00371">
    <property type="entry name" value="FPNCR"/>
</dbReference>
<evidence type="ECO:0000256" key="8">
    <source>
        <dbReference type="ARBA" id="ARBA00022827"/>
    </source>
</evidence>
<evidence type="ECO:0000256" key="11">
    <source>
        <dbReference type="ARBA" id="ARBA00022989"/>
    </source>
</evidence>
<feature type="binding site" evidence="20">
    <location>
        <begin position="479"/>
        <end position="482"/>
    </location>
    <ligand>
        <name>FAD</name>
        <dbReference type="ChEBI" id="CHEBI:57692"/>
    </ligand>
</feature>
<dbReference type="Pfam" id="PF00258">
    <property type="entry name" value="Flavodoxin_1"/>
    <property type="match status" value="1"/>
</dbReference>
<dbReference type="GO" id="GO:0009055">
    <property type="term" value="F:electron transfer activity"/>
    <property type="evidence" value="ECO:0007669"/>
    <property type="project" value="EnsemblFungi"/>
</dbReference>
<dbReference type="InterPro" id="IPR003097">
    <property type="entry name" value="CysJ-like_FAD-binding"/>
</dbReference>
<comment type="similarity">
    <text evidence="20">In the N-terminal section; belongs to the flavodoxin family.</text>
</comment>
<feature type="binding site" evidence="20">
    <location>
        <begin position="616"/>
        <end position="620"/>
    </location>
    <ligand>
        <name>NADP(+)</name>
        <dbReference type="ChEBI" id="CHEBI:58349"/>
    </ligand>
</feature>
<keyword evidence="16 20" id="KW-0472">Membrane</keyword>
<dbReference type="Gene3D" id="1.20.990.10">
    <property type="entry name" value="NADPH-cytochrome p450 Reductase, Chain A, domain 3"/>
    <property type="match status" value="1"/>
</dbReference>
<dbReference type="GO" id="GO:0003959">
    <property type="term" value="F:NADPH dehydrogenase activity"/>
    <property type="evidence" value="ECO:0007669"/>
    <property type="project" value="EnsemblFungi"/>
</dbReference>
<feature type="binding site" evidence="20">
    <location>
        <position position="288"/>
    </location>
    <ligand>
        <name>NADP(+)</name>
        <dbReference type="ChEBI" id="CHEBI:58349"/>
    </ligand>
</feature>
<keyword evidence="18 20" id="KW-0753">Steroid metabolism</keyword>
<dbReference type="InterPro" id="IPR039261">
    <property type="entry name" value="FNR_nucleotide-bd"/>
</dbReference>
<dbReference type="HAMAP" id="MF_03212">
    <property type="entry name" value="NCPR"/>
    <property type="match status" value="1"/>
</dbReference>
<comment type="similarity">
    <text evidence="20">Belongs to the NADPH--cytochrome P450 reductase family.</text>
</comment>
<keyword evidence="10 20" id="KW-0752">Steroid biosynthesis</keyword>
<evidence type="ECO:0000256" key="21">
    <source>
        <dbReference type="PIRNR" id="PIRNR000208"/>
    </source>
</evidence>